<dbReference type="PATRIC" id="fig|36849.3.peg.195"/>
<gene>
    <name evidence="3" type="primary">pgdA_1</name>
    <name evidence="3" type="ORF">OXPF_01760</name>
</gene>
<dbReference type="SUPFAM" id="SSF88713">
    <property type="entry name" value="Glycoside hydrolase/deacetylase"/>
    <property type="match status" value="1"/>
</dbReference>
<dbReference type="GO" id="GO:0016810">
    <property type="term" value="F:hydrolase activity, acting on carbon-nitrogen (but not peptide) bonds"/>
    <property type="evidence" value="ECO:0007669"/>
    <property type="project" value="InterPro"/>
</dbReference>
<dbReference type="InterPro" id="IPR011330">
    <property type="entry name" value="Glyco_hydro/deAcase_b/a-brl"/>
</dbReference>
<dbReference type="Gene3D" id="3.20.20.370">
    <property type="entry name" value="Glycoside hydrolase/deacetylase"/>
    <property type="match status" value="1"/>
</dbReference>
<reference evidence="3 4" key="1">
    <citation type="submission" date="2015-09" db="EMBL/GenBank/DDBJ databases">
        <title>Genome sequence of Oxobacter pfennigii DSM 3222.</title>
        <authorList>
            <person name="Poehlein A."/>
            <person name="Bengelsdorf F.R."/>
            <person name="Schiel-Bengelsdorf B."/>
            <person name="Duerre P."/>
            <person name="Daniel R."/>
        </authorList>
    </citation>
    <scope>NUCLEOTIDE SEQUENCE [LARGE SCALE GENOMIC DNA]</scope>
    <source>
        <strain evidence="3 4">DSM 3222</strain>
    </source>
</reference>
<keyword evidence="1" id="KW-0472">Membrane</keyword>
<dbReference type="STRING" id="36849.OXPF_01760"/>
<evidence type="ECO:0000256" key="1">
    <source>
        <dbReference type="SAM" id="Phobius"/>
    </source>
</evidence>
<keyword evidence="4" id="KW-1185">Reference proteome</keyword>
<dbReference type="AlphaFoldDB" id="A0A0P8WDW3"/>
<dbReference type="PROSITE" id="PS51677">
    <property type="entry name" value="NODB"/>
    <property type="match status" value="1"/>
</dbReference>
<dbReference type="CDD" id="cd10944">
    <property type="entry name" value="CE4_SmPgdA_like"/>
    <property type="match status" value="1"/>
</dbReference>
<dbReference type="PANTHER" id="PTHR10587">
    <property type="entry name" value="GLYCOSYL TRANSFERASE-RELATED"/>
    <property type="match status" value="1"/>
</dbReference>
<feature type="domain" description="NodB homology" evidence="2">
    <location>
        <begin position="127"/>
        <end position="316"/>
    </location>
</feature>
<dbReference type="OrthoDB" id="258610at2"/>
<keyword evidence="1" id="KW-0812">Transmembrane</keyword>
<dbReference type="GO" id="GO:0005975">
    <property type="term" value="P:carbohydrate metabolic process"/>
    <property type="evidence" value="ECO:0007669"/>
    <property type="project" value="InterPro"/>
</dbReference>
<evidence type="ECO:0000313" key="3">
    <source>
        <dbReference type="EMBL" id="KPU46257.1"/>
    </source>
</evidence>
<dbReference type="InterPro" id="IPR050248">
    <property type="entry name" value="Polysacc_deacetylase_ArnD"/>
</dbReference>
<evidence type="ECO:0000313" key="4">
    <source>
        <dbReference type="Proteomes" id="UP000050326"/>
    </source>
</evidence>
<dbReference type="Proteomes" id="UP000050326">
    <property type="component" value="Unassembled WGS sequence"/>
</dbReference>
<dbReference type="Pfam" id="PF01522">
    <property type="entry name" value="Polysacc_deac_1"/>
    <property type="match status" value="1"/>
</dbReference>
<feature type="transmembrane region" description="Helical" evidence="1">
    <location>
        <begin position="12"/>
        <end position="33"/>
    </location>
</feature>
<sequence>MYKYRLTRRGKIVFTVLAVIIFSATSALAMGMMNNSADNKITENKPINTYSTSGDSKEIFVSDETSGKTSTKVFANISDADLEYGTNVDNSGQLVNFINADAAQAAEIEDDILRIDVENALLNDGKKVVFLTFDDGPSNNITPQILKILDEYDVHATFFVLGFLGVKNTEVLKGIKDAGHAIGVHTYSHNYKKVYADEKSFRDEVDMSEDVLKEVLGEDFKTRLFRFPGGSFEPKKKTFMKVLDEYGYVSIDWNTITGDGESSSIGPQRQLQRLIDTSENREDIIILMHDSATKQTTADALPGIIEYLKSKDYEFAILK</sequence>
<dbReference type="PANTHER" id="PTHR10587:SF125">
    <property type="entry name" value="POLYSACCHARIDE DEACETYLASE YHEN-RELATED"/>
    <property type="match status" value="1"/>
</dbReference>
<accession>A0A0P8WDW3</accession>
<proteinExistence type="predicted"/>
<name>A0A0P8WDW3_9CLOT</name>
<comment type="caution">
    <text evidence="3">The sequence shown here is derived from an EMBL/GenBank/DDBJ whole genome shotgun (WGS) entry which is preliminary data.</text>
</comment>
<protein>
    <submittedName>
        <fullName evidence="3">Peptidoglycan-N-acetylglucosamine deacetylase</fullName>
        <ecNumber evidence="3">3.5.1.104</ecNumber>
    </submittedName>
</protein>
<evidence type="ECO:0000259" key="2">
    <source>
        <dbReference type="PROSITE" id="PS51677"/>
    </source>
</evidence>
<dbReference type="EC" id="3.5.1.104" evidence="3"/>
<keyword evidence="3" id="KW-0378">Hydrolase</keyword>
<dbReference type="EMBL" id="LKET01000012">
    <property type="protein sequence ID" value="KPU46257.1"/>
    <property type="molecule type" value="Genomic_DNA"/>
</dbReference>
<dbReference type="InterPro" id="IPR002509">
    <property type="entry name" value="NODB_dom"/>
</dbReference>
<dbReference type="RefSeq" id="WP_054873331.1">
    <property type="nucleotide sequence ID" value="NZ_LKET01000012.1"/>
</dbReference>
<keyword evidence="1" id="KW-1133">Transmembrane helix</keyword>
<organism evidence="3 4">
    <name type="scientific">Oxobacter pfennigii</name>
    <dbReference type="NCBI Taxonomy" id="36849"/>
    <lineage>
        <taxon>Bacteria</taxon>
        <taxon>Bacillati</taxon>
        <taxon>Bacillota</taxon>
        <taxon>Clostridia</taxon>
        <taxon>Eubacteriales</taxon>
        <taxon>Clostridiaceae</taxon>
        <taxon>Oxobacter</taxon>
    </lineage>
</organism>